<name>A0A1I0S4X3_9BACT</name>
<keyword evidence="3" id="KW-1185">Reference proteome</keyword>
<evidence type="ECO:0000313" key="3">
    <source>
        <dbReference type="Proteomes" id="UP000199310"/>
    </source>
</evidence>
<feature type="chain" id="PRO_5011726949" evidence="1">
    <location>
        <begin position="23"/>
        <end position="182"/>
    </location>
</feature>
<dbReference type="Proteomes" id="UP000199310">
    <property type="component" value="Unassembled WGS sequence"/>
</dbReference>
<proteinExistence type="predicted"/>
<evidence type="ECO:0000313" key="2">
    <source>
        <dbReference type="EMBL" id="SEW49846.1"/>
    </source>
</evidence>
<sequence>MKALITSIALTIFFTLQGAAQASQPVKAAATKPATVEVATLSDSTIIVAKEKRTYTGGRKVEQPVAKSISEKGVSRPQKQVAEFMDGLFVNKALDPKQFKQVTTDQELKGMKVVIRKDHKVYRYLGDQDRIVEILQSANRPAGCTDCTTRECNGTVYECACVNNFCFCVLCVEITKLSELAE</sequence>
<dbReference type="EMBL" id="FOJG01000002">
    <property type="protein sequence ID" value="SEW49846.1"/>
    <property type="molecule type" value="Genomic_DNA"/>
</dbReference>
<gene>
    <name evidence="2" type="ORF">SAMN04488122_3608</name>
</gene>
<evidence type="ECO:0000256" key="1">
    <source>
        <dbReference type="SAM" id="SignalP"/>
    </source>
</evidence>
<dbReference type="RefSeq" id="WP_089897029.1">
    <property type="nucleotide sequence ID" value="NZ_FOJG01000002.1"/>
</dbReference>
<organism evidence="2 3">
    <name type="scientific">Chitinophaga arvensicola</name>
    <dbReference type="NCBI Taxonomy" id="29529"/>
    <lineage>
        <taxon>Bacteria</taxon>
        <taxon>Pseudomonadati</taxon>
        <taxon>Bacteroidota</taxon>
        <taxon>Chitinophagia</taxon>
        <taxon>Chitinophagales</taxon>
        <taxon>Chitinophagaceae</taxon>
        <taxon>Chitinophaga</taxon>
    </lineage>
</organism>
<keyword evidence="1" id="KW-0732">Signal</keyword>
<feature type="signal peptide" evidence="1">
    <location>
        <begin position="1"/>
        <end position="22"/>
    </location>
</feature>
<accession>A0A1I0S4X3</accession>
<protein>
    <submittedName>
        <fullName evidence="2">Uncharacterized protein</fullName>
    </submittedName>
</protein>
<reference evidence="3" key="1">
    <citation type="submission" date="2016-10" db="EMBL/GenBank/DDBJ databases">
        <authorList>
            <person name="Varghese N."/>
            <person name="Submissions S."/>
        </authorList>
    </citation>
    <scope>NUCLEOTIDE SEQUENCE [LARGE SCALE GENOMIC DNA]</scope>
    <source>
        <strain evidence="3">DSM 3695</strain>
    </source>
</reference>
<dbReference type="AlphaFoldDB" id="A0A1I0S4X3"/>